<feature type="domain" description="FAD-binding" evidence="6">
    <location>
        <begin position="6"/>
        <end position="337"/>
    </location>
</feature>
<evidence type="ECO:0000259" key="6">
    <source>
        <dbReference type="Pfam" id="PF01494"/>
    </source>
</evidence>
<dbReference type="Pfam" id="PF01494">
    <property type="entry name" value="FAD_binding_3"/>
    <property type="match status" value="1"/>
</dbReference>
<evidence type="ECO:0000256" key="4">
    <source>
        <dbReference type="ARBA" id="ARBA00023002"/>
    </source>
</evidence>
<dbReference type="SUPFAM" id="SSF51905">
    <property type="entry name" value="FAD/NAD(P)-binding domain"/>
    <property type="match status" value="1"/>
</dbReference>
<comment type="caution">
    <text evidence="7">The sequence shown here is derived from an EMBL/GenBank/DDBJ whole genome shotgun (WGS) entry which is preliminary data.</text>
</comment>
<dbReference type="GO" id="GO:0004497">
    <property type="term" value="F:monooxygenase activity"/>
    <property type="evidence" value="ECO:0007669"/>
    <property type="project" value="UniProtKB-KW"/>
</dbReference>
<dbReference type="EMBL" id="BMCP01000002">
    <property type="protein sequence ID" value="GGE47953.1"/>
    <property type="molecule type" value="Genomic_DNA"/>
</dbReference>
<dbReference type="PRINTS" id="PR00420">
    <property type="entry name" value="RNGMNOXGNASE"/>
</dbReference>
<dbReference type="Gene3D" id="3.50.50.60">
    <property type="entry name" value="FAD/NAD(P)-binding domain"/>
    <property type="match status" value="1"/>
</dbReference>
<dbReference type="InterPro" id="IPR050493">
    <property type="entry name" value="FAD-dep_Monooxygenase_BioMet"/>
</dbReference>
<evidence type="ECO:0000256" key="5">
    <source>
        <dbReference type="ARBA" id="ARBA00023033"/>
    </source>
</evidence>
<sequence length="389" mass="41725">MGAPFVIIGAGIAGLTLALELASRKLPIYLFERADVLTEIGAGLQLPPNASRVLARHPAVAEGLEKVSVEPSALTFRNGISGETIASMPLGREAVARWGSPYRLVHRADLQAVLLKAVRETGIPLTMDAEFVSVRQAATGLSVTIRINGRDESLDAAALIGADGVNSAVRKAVHGDGAIFAGDTAWRALLPHDKTASIFQGNDTRLWLGPGAHLVTYPVSGGGAVNAVAVTPGEVPKADAIDRCFRRWHPEVRSVVASAPWQPWPLHERPARAGWAAGRITLVGDAAHAMVPHLAQGAAQAIEDADVLARCLEKASDPAEAFKAYERLRRPRVMRIQAEARANGRIYRMPWPASMARNQVMRMLGPERLMARVDWLYAATGLEDSVNRG</sequence>
<dbReference type="GO" id="GO:0071949">
    <property type="term" value="F:FAD binding"/>
    <property type="evidence" value="ECO:0007669"/>
    <property type="project" value="InterPro"/>
</dbReference>
<dbReference type="RefSeq" id="WP_188410190.1">
    <property type="nucleotide sequence ID" value="NZ_BMCP01000002.1"/>
</dbReference>
<evidence type="ECO:0000256" key="3">
    <source>
        <dbReference type="ARBA" id="ARBA00022827"/>
    </source>
</evidence>
<comment type="cofactor">
    <cofactor evidence="1">
        <name>FAD</name>
        <dbReference type="ChEBI" id="CHEBI:57692"/>
    </cofactor>
</comment>
<dbReference type="PANTHER" id="PTHR13789">
    <property type="entry name" value="MONOOXYGENASE"/>
    <property type="match status" value="1"/>
</dbReference>
<dbReference type="AlphaFoldDB" id="A0A8J2YK87"/>
<dbReference type="SUPFAM" id="SSF54373">
    <property type="entry name" value="FAD-linked reductases, C-terminal domain"/>
    <property type="match status" value="1"/>
</dbReference>
<dbReference type="InterPro" id="IPR002938">
    <property type="entry name" value="FAD-bd"/>
</dbReference>
<organism evidence="7 8">
    <name type="scientific">Agaricicola taiwanensis</name>
    <dbReference type="NCBI Taxonomy" id="591372"/>
    <lineage>
        <taxon>Bacteria</taxon>
        <taxon>Pseudomonadati</taxon>
        <taxon>Pseudomonadota</taxon>
        <taxon>Alphaproteobacteria</taxon>
        <taxon>Rhodobacterales</taxon>
        <taxon>Paracoccaceae</taxon>
        <taxon>Agaricicola</taxon>
    </lineage>
</organism>
<reference evidence="7" key="1">
    <citation type="journal article" date="2014" name="Int. J. Syst. Evol. Microbiol.">
        <title>Complete genome sequence of Corynebacterium casei LMG S-19264T (=DSM 44701T), isolated from a smear-ripened cheese.</title>
        <authorList>
            <consortium name="US DOE Joint Genome Institute (JGI-PGF)"/>
            <person name="Walter F."/>
            <person name="Albersmeier A."/>
            <person name="Kalinowski J."/>
            <person name="Ruckert C."/>
        </authorList>
    </citation>
    <scope>NUCLEOTIDE SEQUENCE</scope>
    <source>
        <strain evidence="7">CCM 7684</strain>
    </source>
</reference>
<proteinExistence type="predicted"/>
<keyword evidence="5" id="KW-0503">Monooxygenase</keyword>
<gene>
    <name evidence="7" type="primary">nah</name>
    <name evidence="7" type="ORF">GCM10007276_26510</name>
</gene>
<keyword evidence="4" id="KW-0560">Oxidoreductase</keyword>
<keyword evidence="8" id="KW-1185">Reference proteome</keyword>
<accession>A0A8J2YK87</accession>
<evidence type="ECO:0000313" key="7">
    <source>
        <dbReference type="EMBL" id="GGE47953.1"/>
    </source>
</evidence>
<reference evidence="7" key="2">
    <citation type="submission" date="2020-09" db="EMBL/GenBank/DDBJ databases">
        <authorList>
            <person name="Sun Q."/>
            <person name="Sedlacek I."/>
        </authorList>
    </citation>
    <scope>NUCLEOTIDE SEQUENCE</scope>
    <source>
        <strain evidence="7">CCM 7684</strain>
    </source>
</reference>
<protein>
    <submittedName>
        <fullName evidence="7">Salicylate hydroxylase</fullName>
    </submittedName>
</protein>
<name>A0A8J2YK87_9RHOB</name>
<keyword evidence="2" id="KW-0285">Flavoprotein</keyword>
<dbReference type="InterPro" id="IPR036188">
    <property type="entry name" value="FAD/NAD-bd_sf"/>
</dbReference>
<dbReference type="Proteomes" id="UP000602745">
    <property type="component" value="Unassembled WGS sequence"/>
</dbReference>
<dbReference type="PANTHER" id="PTHR13789:SF318">
    <property type="entry name" value="GERANYLGERANYL DIPHOSPHATE REDUCTASE"/>
    <property type="match status" value="1"/>
</dbReference>
<keyword evidence="3" id="KW-0274">FAD</keyword>
<evidence type="ECO:0000256" key="2">
    <source>
        <dbReference type="ARBA" id="ARBA00022630"/>
    </source>
</evidence>
<evidence type="ECO:0000313" key="8">
    <source>
        <dbReference type="Proteomes" id="UP000602745"/>
    </source>
</evidence>
<evidence type="ECO:0000256" key="1">
    <source>
        <dbReference type="ARBA" id="ARBA00001974"/>
    </source>
</evidence>